<evidence type="ECO:0008006" key="3">
    <source>
        <dbReference type="Google" id="ProtNLM"/>
    </source>
</evidence>
<accession>A0A7Z9BJA7</accession>
<dbReference type="OrthoDB" id="26212at2"/>
<evidence type="ECO:0000313" key="2">
    <source>
        <dbReference type="Proteomes" id="UP000182190"/>
    </source>
</evidence>
<name>A0A7Z9BJA7_9CYAN</name>
<gene>
    <name evidence="1" type="ORF">PL9631_1030049</name>
</gene>
<comment type="caution">
    <text evidence="1">The sequence shown here is derived from an EMBL/GenBank/DDBJ whole genome shotgun (WGS) entry which is preliminary data.</text>
</comment>
<organism evidence="1 2">
    <name type="scientific">Planktothrix paucivesiculata PCC 9631</name>
    <dbReference type="NCBI Taxonomy" id="671071"/>
    <lineage>
        <taxon>Bacteria</taxon>
        <taxon>Bacillati</taxon>
        <taxon>Cyanobacteriota</taxon>
        <taxon>Cyanophyceae</taxon>
        <taxon>Oscillatoriophycideae</taxon>
        <taxon>Oscillatoriales</taxon>
        <taxon>Microcoleaceae</taxon>
        <taxon>Planktothrix</taxon>
    </lineage>
</organism>
<proteinExistence type="predicted"/>
<dbReference type="EMBL" id="CZCS02000006">
    <property type="protein sequence ID" value="VXD11452.1"/>
    <property type="molecule type" value="Genomic_DNA"/>
</dbReference>
<evidence type="ECO:0000313" key="1">
    <source>
        <dbReference type="EMBL" id="VXD11452.1"/>
    </source>
</evidence>
<protein>
    <recommendedName>
        <fullName evidence="3">Helix-turn-helix domain-containing protein</fullName>
    </recommendedName>
</protein>
<keyword evidence="2" id="KW-1185">Reference proteome</keyword>
<dbReference type="AlphaFoldDB" id="A0A7Z9BJA7"/>
<dbReference type="Proteomes" id="UP000182190">
    <property type="component" value="Unassembled WGS sequence"/>
</dbReference>
<sequence length="76" mass="8593">MLEKTGSSETAANILKVSHAHLLQLLEAGVISYVAINSEIKIPLQDLMDYKIKRDEAREKLLDEIMEISQEAGFYE</sequence>
<reference evidence="1" key="1">
    <citation type="submission" date="2019-10" db="EMBL/GenBank/DDBJ databases">
        <authorList>
            <consortium name="Genoscope - CEA"/>
            <person name="William W."/>
        </authorList>
    </citation>
    <scope>NUCLEOTIDE SEQUENCE [LARGE SCALE GENOMIC DNA]</scope>
    <source>
        <strain evidence="1">BBR_PRJEB10994</strain>
    </source>
</reference>
<dbReference type="RefSeq" id="WP_083623353.1">
    <property type="nucleotide sequence ID" value="NZ_LR735026.1"/>
</dbReference>